<feature type="region of interest" description="Disordered" evidence="1">
    <location>
        <begin position="161"/>
        <end position="198"/>
    </location>
</feature>
<organism evidence="2 3">
    <name type="scientific">Hypholoma sublateritium (strain FD-334 SS-4)</name>
    <dbReference type="NCBI Taxonomy" id="945553"/>
    <lineage>
        <taxon>Eukaryota</taxon>
        <taxon>Fungi</taxon>
        <taxon>Dikarya</taxon>
        <taxon>Basidiomycota</taxon>
        <taxon>Agaricomycotina</taxon>
        <taxon>Agaricomycetes</taxon>
        <taxon>Agaricomycetidae</taxon>
        <taxon>Agaricales</taxon>
        <taxon>Agaricineae</taxon>
        <taxon>Strophariaceae</taxon>
        <taxon>Hypholoma</taxon>
    </lineage>
</organism>
<protein>
    <submittedName>
        <fullName evidence="2">Uncharacterized protein</fullName>
    </submittedName>
</protein>
<gene>
    <name evidence="2" type="ORF">HYPSUDRAFT_210224</name>
</gene>
<evidence type="ECO:0000313" key="2">
    <source>
        <dbReference type="EMBL" id="KJA12694.1"/>
    </source>
</evidence>
<dbReference type="EMBL" id="KN817987">
    <property type="protein sequence ID" value="KJA12694.1"/>
    <property type="molecule type" value="Genomic_DNA"/>
</dbReference>
<dbReference type="Proteomes" id="UP000054270">
    <property type="component" value="Unassembled WGS sequence"/>
</dbReference>
<name>A0A0D2N0K3_HYPSF</name>
<reference evidence="3" key="1">
    <citation type="submission" date="2014-04" db="EMBL/GenBank/DDBJ databases">
        <title>Evolutionary Origins and Diversification of the Mycorrhizal Mutualists.</title>
        <authorList>
            <consortium name="DOE Joint Genome Institute"/>
            <consortium name="Mycorrhizal Genomics Consortium"/>
            <person name="Kohler A."/>
            <person name="Kuo A."/>
            <person name="Nagy L.G."/>
            <person name="Floudas D."/>
            <person name="Copeland A."/>
            <person name="Barry K.W."/>
            <person name="Cichocki N."/>
            <person name="Veneault-Fourrey C."/>
            <person name="LaButti K."/>
            <person name="Lindquist E.A."/>
            <person name="Lipzen A."/>
            <person name="Lundell T."/>
            <person name="Morin E."/>
            <person name="Murat C."/>
            <person name="Riley R."/>
            <person name="Ohm R."/>
            <person name="Sun H."/>
            <person name="Tunlid A."/>
            <person name="Henrissat B."/>
            <person name="Grigoriev I.V."/>
            <person name="Hibbett D.S."/>
            <person name="Martin F."/>
        </authorList>
    </citation>
    <scope>NUCLEOTIDE SEQUENCE [LARGE SCALE GENOMIC DNA]</scope>
    <source>
        <strain evidence="3">FD-334 SS-4</strain>
    </source>
</reference>
<sequence>MLIVTEPHLCARIIPTTTPAAKPEDSFVPYMDVAIAAASSTTGLTGKLPVEDANFRNNSPTPSDSDPHRVWLRQQTGGATTSTTTITSGGGRYSRDAASNEMYIEISGDICSPPQEARSALSSTAHSSGGASYYQATIDCESGPAESGVNDSLERQSARYTYEQPIVPEPPRKMSIDPLPDSAASNPTNGEGPFPGATATKATNDGYLALPDVSSSSEPIPPGPKFRPHYDVPDFTASSRSAPTPSHQWPILAESTRLMNFPDIPTHSAASETNDIQAVATELPTISADVLDSEKLPAFT</sequence>
<accession>A0A0D2N0K3</accession>
<proteinExistence type="predicted"/>
<evidence type="ECO:0000313" key="3">
    <source>
        <dbReference type="Proteomes" id="UP000054270"/>
    </source>
</evidence>
<evidence type="ECO:0000256" key="1">
    <source>
        <dbReference type="SAM" id="MobiDB-lite"/>
    </source>
</evidence>
<keyword evidence="3" id="KW-1185">Reference proteome</keyword>
<feature type="non-terminal residue" evidence="2">
    <location>
        <position position="300"/>
    </location>
</feature>
<dbReference type="AlphaFoldDB" id="A0A0D2N0K3"/>